<dbReference type="Pfam" id="PF15875">
    <property type="entry name" value="DUF4731"/>
    <property type="match status" value="1"/>
</dbReference>
<organism evidence="2 3">
    <name type="scientific">Culter alburnus</name>
    <name type="common">Topmouth culter</name>
    <dbReference type="NCBI Taxonomy" id="194366"/>
    <lineage>
        <taxon>Eukaryota</taxon>
        <taxon>Metazoa</taxon>
        <taxon>Chordata</taxon>
        <taxon>Craniata</taxon>
        <taxon>Vertebrata</taxon>
        <taxon>Euteleostomi</taxon>
        <taxon>Actinopterygii</taxon>
        <taxon>Neopterygii</taxon>
        <taxon>Teleostei</taxon>
        <taxon>Ostariophysi</taxon>
        <taxon>Cypriniformes</taxon>
        <taxon>Xenocyprididae</taxon>
        <taxon>Xenocypridinae</taxon>
        <taxon>Culter</taxon>
    </lineage>
</organism>
<evidence type="ECO:0000313" key="3">
    <source>
        <dbReference type="Proteomes" id="UP001479290"/>
    </source>
</evidence>
<dbReference type="PANTHER" id="PTHR38503:SF1">
    <property type="entry name" value="SMALL INTEGRAL MEMBRANE PROTEIN 1"/>
    <property type="match status" value="1"/>
</dbReference>
<evidence type="ECO:0008006" key="4">
    <source>
        <dbReference type="Google" id="ProtNLM"/>
    </source>
</evidence>
<name>A0AAW2ADS6_CULAL</name>
<keyword evidence="1" id="KW-0812">Transmembrane</keyword>
<comment type="caution">
    <text evidence="2">The sequence shown here is derived from an EMBL/GenBank/DDBJ whole genome shotgun (WGS) entry which is preliminary data.</text>
</comment>
<protein>
    <recommendedName>
        <fullName evidence="4">Small integral membrane protein 1</fullName>
    </recommendedName>
</protein>
<dbReference type="AlphaFoldDB" id="A0AAW2ADS6"/>
<dbReference type="EMBL" id="JAWDJR010000008">
    <property type="protein sequence ID" value="KAK9970744.1"/>
    <property type="molecule type" value="Genomic_DNA"/>
</dbReference>
<dbReference type="Proteomes" id="UP001479290">
    <property type="component" value="Unassembled WGS sequence"/>
</dbReference>
<proteinExistence type="predicted"/>
<reference evidence="2 3" key="1">
    <citation type="submission" date="2024-05" db="EMBL/GenBank/DDBJ databases">
        <title>A high-quality chromosomal-level genome assembly of Topmouth culter (Culter alburnus).</title>
        <authorList>
            <person name="Zhao H."/>
        </authorList>
    </citation>
    <scope>NUCLEOTIDE SEQUENCE [LARGE SCALE GENOMIC DNA]</scope>
    <source>
        <strain evidence="2">CATC2023</strain>
        <tissue evidence="2">Muscle</tissue>
    </source>
</reference>
<keyword evidence="1" id="KW-1133">Transmembrane helix</keyword>
<keyword evidence="1" id="KW-0472">Membrane</keyword>
<keyword evidence="3" id="KW-1185">Reference proteome</keyword>
<dbReference type="PANTHER" id="PTHR38503">
    <property type="entry name" value="SMALL INTEGRAL MEMBRANE PROTEIN 1"/>
    <property type="match status" value="1"/>
</dbReference>
<evidence type="ECO:0000313" key="2">
    <source>
        <dbReference type="EMBL" id="KAK9970744.1"/>
    </source>
</evidence>
<feature type="transmembrane region" description="Helical" evidence="1">
    <location>
        <begin position="43"/>
        <end position="68"/>
    </location>
</feature>
<gene>
    <name evidence="2" type="ORF">ABG768_026660</name>
</gene>
<accession>A0AAW2ADS6</accession>
<dbReference type="InterPro" id="IPR031744">
    <property type="entry name" value="SMIM1"/>
</dbReference>
<evidence type="ECO:0000256" key="1">
    <source>
        <dbReference type="SAM" id="Phobius"/>
    </source>
</evidence>
<sequence>MESNEASVQYNRWSEDNINMRVPQSQFRLTGLYNSLCTGRLGIGLKVAVCLTVVVVTYITGYITGYYVHRG</sequence>